<dbReference type="GO" id="GO:0045202">
    <property type="term" value="C:synapse"/>
    <property type="evidence" value="ECO:0007669"/>
    <property type="project" value="TreeGrafter"/>
</dbReference>
<dbReference type="InterPro" id="IPR036179">
    <property type="entry name" value="Ig-like_dom_sf"/>
</dbReference>
<evidence type="ECO:0000256" key="10">
    <source>
        <dbReference type="SAM" id="SignalP"/>
    </source>
</evidence>
<evidence type="ECO:0000256" key="5">
    <source>
        <dbReference type="ARBA" id="ARBA00023157"/>
    </source>
</evidence>
<evidence type="ECO:0000259" key="12">
    <source>
        <dbReference type="PROSITE" id="PS50963"/>
    </source>
</evidence>
<dbReference type="GO" id="GO:0072534">
    <property type="term" value="C:perineuronal net"/>
    <property type="evidence" value="ECO:0007669"/>
    <property type="project" value="TreeGrafter"/>
</dbReference>
<dbReference type="InterPro" id="IPR007110">
    <property type="entry name" value="Ig-like_dom"/>
</dbReference>
<dbReference type="Gene3D" id="2.60.40.10">
    <property type="entry name" value="Immunoglobulins"/>
    <property type="match status" value="1"/>
</dbReference>
<gene>
    <name evidence="13" type="ORF">IRJ41_010144</name>
</gene>
<dbReference type="InterPro" id="IPR000538">
    <property type="entry name" value="Link_dom"/>
</dbReference>
<feature type="signal peptide" evidence="10">
    <location>
        <begin position="1"/>
        <end position="23"/>
    </location>
</feature>
<reference evidence="13" key="1">
    <citation type="submission" date="2021-02" db="EMBL/GenBank/DDBJ databases">
        <title>Comparative genomics reveals that relaxation of natural selection precedes convergent phenotypic evolution of cavefish.</title>
        <authorList>
            <person name="Peng Z."/>
        </authorList>
    </citation>
    <scope>NUCLEOTIDE SEQUENCE</scope>
    <source>
        <tissue evidence="13">Muscle</tissue>
    </source>
</reference>
<evidence type="ECO:0000256" key="4">
    <source>
        <dbReference type="ARBA" id="ARBA00022737"/>
    </source>
</evidence>
<feature type="disulfide bond" evidence="9">
    <location>
        <begin position="294"/>
        <end position="315"/>
    </location>
</feature>
<feature type="domain" description="Ig-like" evidence="11">
    <location>
        <begin position="42"/>
        <end position="146"/>
    </location>
</feature>
<dbReference type="GO" id="GO:0005615">
    <property type="term" value="C:extracellular space"/>
    <property type="evidence" value="ECO:0007669"/>
    <property type="project" value="TreeGrafter"/>
</dbReference>
<dbReference type="AlphaFoldDB" id="A0A9W7WQW6"/>
<organism evidence="13 14">
    <name type="scientific">Triplophysa rosa</name>
    <name type="common">Cave loach</name>
    <dbReference type="NCBI Taxonomy" id="992332"/>
    <lineage>
        <taxon>Eukaryota</taxon>
        <taxon>Metazoa</taxon>
        <taxon>Chordata</taxon>
        <taxon>Craniata</taxon>
        <taxon>Vertebrata</taxon>
        <taxon>Euteleostomi</taxon>
        <taxon>Actinopterygii</taxon>
        <taxon>Neopterygii</taxon>
        <taxon>Teleostei</taxon>
        <taxon>Ostariophysi</taxon>
        <taxon>Cypriniformes</taxon>
        <taxon>Nemacheilidae</taxon>
        <taxon>Triplophysa</taxon>
    </lineage>
</organism>
<comment type="subcellular location">
    <subcellularLocation>
        <location evidence="1">Secreted</location>
        <location evidence="1">Extracellular space</location>
        <location evidence="1">Extracellular matrix</location>
    </subcellularLocation>
</comment>
<comment type="caution">
    <text evidence="13">The sequence shown here is derived from an EMBL/GenBank/DDBJ whole genome shotgun (WGS) entry which is preliminary data.</text>
</comment>
<dbReference type="SUPFAM" id="SSF56436">
    <property type="entry name" value="C-type lectin-like"/>
    <property type="match status" value="2"/>
</dbReference>
<dbReference type="SUPFAM" id="SSF48726">
    <property type="entry name" value="Immunoglobulin"/>
    <property type="match status" value="1"/>
</dbReference>
<protein>
    <submittedName>
        <fullName evidence="13">Hyaluronan and proteoglycan link protein 2</fullName>
    </submittedName>
</protein>
<dbReference type="CDD" id="cd03519">
    <property type="entry name" value="Link_domain_HAPLN_module_2"/>
    <property type="match status" value="1"/>
</dbReference>
<dbReference type="PANTHER" id="PTHR22804">
    <property type="entry name" value="AGGRECAN/VERSICAN PROTEOGLYCAN"/>
    <property type="match status" value="1"/>
</dbReference>
<dbReference type="Pfam" id="PF00193">
    <property type="entry name" value="Xlink"/>
    <property type="match status" value="2"/>
</dbReference>
<dbReference type="InterPro" id="IPR013106">
    <property type="entry name" value="Ig_V-set"/>
</dbReference>
<dbReference type="PANTHER" id="PTHR22804:SF8">
    <property type="entry name" value="HYALURONAN AND PROTEOGLYCAN LINK PROTEIN 2"/>
    <property type="match status" value="1"/>
</dbReference>
<comment type="similarity">
    <text evidence="8">Belongs to the HAPLN family.</text>
</comment>
<dbReference type="PROSITE" id="PS01241">
    <property type="entry name" value="LINK_1"/>
    <property type="match status" value="1"/>
</dbReference>
<dbReference type="FunFam" id="3.10.100.10:FF:000002">
    <property type="entry name" value="Hyaluronan proteoglycan link protein 1"/>
    <property type="match status" value="1"/>
</dbReference>
<dbReference type="GO" id="GO:0001501">
    <property type="term" value="P:skeletal system development"/>
    <property type="evidence" value="ECO:0007669"/>
    <property type="project" value="TreeGrafter"/>
</dbReference>
<evidence type="ECO:0000259" key="11">
    <source>
        <dbReference type="PROSITE" id="PS50835"/>
    </source>
</evidence>
<evidence type="ECO:0000313" key="14">
    <source>
        <dbReference type="Proteomes" id="UP001059041"/>
    </source>
</evidence>
<dbReference type="FunFam" id="3.10.100.10:FF:000001">
    <property type="entry name" value="Hyaluronan proteoglycan link protein 1"/>
    <property type="match status" value="1"/>
</dbReference>
<dbReference type="InterPro" id="IPR013783">
    <property type="entry name" value="Ig-like_fold"/>
</dbReference>
<keyword evidence="5 9" id="KW-1015">Disulfide bond</keyword>
<evidence type="ECO:0000256" key="1">
    <source>
        <dbReference type="ARBA" id="ARBA00004498"/>
    </source>
</evidence>
<dbReference type="EMBL" id="JAFHDT010000008">
    <property type="protein sequence ID" value="KAI7806694.1"/>
    <property type="molecule type" value="Genomic_DNA"/>
</dbReference>
<keyword evidence="10" id="KW-0732">Signal</keyword>
<evidence type="ECO:0000313" key="13">
    <source>
        <dbReference type="EMBL" id="KAI7806694.1"/>
    </source>
</evidence>
<dbReference type="GO" id="GO:0005540">
    <property type="term" value="F:hyaluronic acid binding"/>
    <property type="evidence" value="ECO:0007669"/>
    <property type="project" value="UniProtKB-KW"/>
</dbReference>
<proteinExistence type="inferred from homology"/>
<keyword evidence="14" id="KW-1185">Reference proteome</keyword>
<keyword evidence="4" id="KW-0677">Repeat</keyword>
<dbReference type="GO" id="GO:0002052">
    <property type="term" value="P:positive regulation of neuroblast proliferation"/>
    <property type="evidence" value="ECO:0007669"/>
    <property type="project" value="TreeGrafter"/>
</dbReference>
<dbReference type="PROSITE" id="PS50963">
    <property type="entry name" value="LINK_2"/>
    <property type="match status" value="2"/>
</dbReference>
<comment type="caution">
    <text evidence="9">Lacks conserved residue(s) required for the propagation of feature annotation.</text>
</comment>
<dbReference type="PROSITE" id="PS50835">
    <property type="entry name" value="IG_LIKE"/>
    <property type="match status" value="1"/>
</dbReference>
<name>A0A9W7WQW6_TRIRA</name>
<evidence type="ECO:0000256" key="3">
    <source>
        <dbReference type="ARBA" id="ARBA00022530"/>
    </source>
</evidence>
<keyword evidence="2" id="KW-0964">Secreted</keyword>
<feature type="domain" description="Link" evidence="12">
    <location>
        <begin position="152"/>
        <end position="246"/>
    </location>
</feature>
<dbReference type="GO" id="GO:0010001">
    <property type="term" value="P:glial cell differentiation"/>
    <property type="evidence" value="ECO:0007669"/>
    <property type="project" value="TreeGrafter"/>
</dbReference>
<keyword evidence="3" id="KW-0272">Extracellular matrix</keyword>
<dbReference type="GO" id="GO:0007417">
    <property type="term" value="P:central nervous system development"/>
    <property type="evidence" value="ECO:0007669"/>
    <property type="project" value="TreeGrafter"/>
</dbReference>
<dbReference type="GO" id="GO:0007155">
    <property type="term" value="P:cell adhesion"/>
    <property type="evidence" value="ECO:0007669"/>
    <property type="project" value="InterPro"/>
</dbReference>
<evidence type="ECO:0000256" key="9">
    <source>
        <dbReference type="PROSITE-ProRule" id="PRU00323"/>
    </source>
</evidence>
<dbReference type="InterPro" id="IPR016187">
    <property type="entry name" value="CTDL_fold"/>
</dbReference>
<dbReference type="Pfam" id="PF07686">
    <property type="entry name" value="V-set"/>
    <property type="match status" value="1"/>
</dbReference>
<dbReference type="InterPro" id="IPR016186">
    <property type="entry name" value="C-type_lectin-like/link_sf"/>
</dbReference>
<dbReference type="SMART" id="SM00445">
    <property type="entry name" value="LINK"/>
    <property type="match status" value="2"/>
</dbReference>
<feature type="domain" description="Link" evidence="12">
    <location>
        <begin position="247"/>
        <end position="342"/>
    </location>
</feature>
<keyword evidence="7" id="KW-0393">Immunoglobulin domain</keyword>
<dbReference type="PRINTS" id="PR01265">
    <property type="entry name" value="LINKMODULE"/>
</dbReference>
<evidence type="ECO:0000256" key="6">
    <source>
        <dbReference type="ARBA" id="ARBA00023290"/>
    </source>
</evidence>
<evidence type="ECO:0000256" key="7">
    <source>
        <dbReference type="ARBA" id="ARBA00023319"/>
    </source>
</evidence>
<dbReference type="Proteomes" id="UP001059041">
    <property type="component" value="Linkage Group LG8"/>
</dbReference>
<dbReference type="InterPro" id="IPR050691">
    <property type="entry name" value="Hyaluronan_bind_Proteoglycan"/>
</dbReference>
<evidence type="ECO:0000256" key="8">
    <source>
        <dbReference type="ARBA" id="ARBA00038272"/>
    </source>
</evidence>
<feature type="disulfide bond" evidence="9">
    <location>
        <begin position="198"/>
        <end position="219"/>
    </location>
</feature>
<dbReference type="Gene3D" id="3.10.100.10">
    <property type="entry name" value="Mannose-Binding Protein A, subunit A"/>
    <property type="match status" value="2"/>
</dbReference>
<keyword evidence="6" id="KW-0373">Hyaluronic acid</keyword>
<accession>A0A9W7WQW6</accession>
<sequence length="342" mass="38785">MNAIMNCIAVLVTLVWCFSWICAKHHHHNQEKDKVLKYLLEPPVYAEVTACRGHMAILPCMMMIKPAHYRVKWTKIEPLKTGVQNIVLITTGHEDKKYGSLGPRASLLRAHSLDVSLRLTDLELEDDGSYRCELINGIEDENVIITLRIEGVVFPYQSQRGRYRFTFFNAQEACAEQDATLATHKQLYRAWTEGLDWCNAGWLNDGTVHYPILHPRPACGGGLLPGIRSYGPRHRAQEQFDAFCFTSTTKGSVFYIPGPLNFVEAEHACRKEGAGLARVGQIYSSWKFQMLDRCDGGWLQDGSVRFPIINPRERCGGVTELGIRSFGYPSKSSRLYGVYCYR</sequence>
<feature type="chain" id="PRO_5040925954" evidence="10">
    <location>
        <begin position="24"/>
        <end position="342"/>
    </location>
</feature>
<evidence type="ECO:0000256" key="2">
    <source>
        <dbReference type="ARBA" id="ARBA00022525"/>
    </source>
</evidence>